<evidence type="ECO:0000313" key="1">
    <source>
        <dbReference type="EMBL" id="KXB09311.1"/>
    </source>
</evidence>
<dbReference type="Proteomes" id="UP000070399">
    <property type="component" value="Unassembled WGS sequence"/>
</dbReference>
<dbReference type="EMBL" id="LHYO01000008">
    <property type="protein sequence ID" value="KXB09311.1"/>
    <property type="molecule type" value="Genomic_DNA"/>
</dbReference>
<proteinExistence type="predicted"/>
<protein>
    <submittedName>
        <fullName evidence="1">Uncharacterized protein</fullName>
    </submittedName>
</protein>
<accession>A0A133VSB3</accession>
<gene>
    <name evidence="1" type="ORF">AKJ35_01020</name>
</gene>
<dbReference type="AlphaFoldDB" id="A0A133VSB3"/>
<evidence type="ECO:0000313" key="2">
    <source>
        <dbReference type="Proteomes" id="UP000070399"/>
    </source>
</evidence>
<sequence length="214" mass="24958">MNKKVVLNSLHSSSLKYIRDYEPDLIVSLDSHLDIQFMVEETWKVIKERAPQDLREVMLRAYVHFMMSRNAKAYLVIPKTCFEFHALHDFAKARQLFDLDITRKTVRSIVGNYRNLLRKMRDLGLMDLSLYLSPPKNIKKLADKVKGKNTIVDVDVDYMGEFQGECYTTLPDPKEEPEKGRFYPELKFGSEGDVIRLIKLIDPPLITISEYLPE</sequence>
<comment type="caution">
    <text evidence="1">The sequence shown here is derived from an EMBL/GenBank/DDBJ whole genome shotgun (WGS) entry which is preliminary data.</text>
</comment>
<reference evidence="1 2" key="1">
    <citation type="journal article" date="2016" name="Sci. Rep.">
        <title>Metabolic traits of an uncultured archaeal lineage -MSBL1- from brine pools of the Red Sea.</title>
        <authorList>
            <person name="Mwirichia R."/>
            <person name="Alam I."/>
            <person name="Rashid M."/>
            <person name="Vinu M."/>
            <person name="Ba-Alawi W."/>
            <person name="Anthony Kamau A."/>
            <person name="Kamanda Ngugi D."/>
            <person name="Goker M."/>
            <person name="Klenk H.P."/>
            <person name="Bajic V."/>
            <person name="Stingl U."/>
        </authorList>
    </citation>
    <scope>NUCLEOTIDE SEQUENCE [LARGE SCALE GENOMIC DNA]</scope>
    <source>
        <strain evidence="1">SCGC-AAA833F18</strain>
    </source>
</reference>
<organism evidence="1 2">
    <name type="scientific">candidate division MSBL1 archaeon SCGC-AAA833F18</name>
    <dbReference type="NCBI Taxonomy" id="1698257"/>
    <lineage>
        <taxon>Archaea</taxon>
        <taxon>Methanobacteriati</taxon>
        <taxon>Methanobacteriota</taxon>
        <taxon>candidate division MSBL1</taxon>
    </lineage>
</organism>
<name>A0A133VSB3_9EURY</name>
<keyword evidence="2" id="KW-1185">Reference proteome</keyword>